<dbReference type="Pfam" id="PF19620">
    <property type="entry name" value="DUF6125"/>
    <property type="match status" value="1"/>
</dbReference>
<organism evidence="1">
    <name type="scientific">marine sediment metagenome</name>
    <dbReference type="NCBI Taxonomy" id="412755"/>
    <lineage>
        <taxon>unclassified sequences</taxon>
        <taxon>metagenomes</taxon>
        <taxon>ecological metagenomes</taxon>
    </lineage>
</organism>
<name>X0ZL09_9ZZZZ</name>
<gene>
    <name evidence="1" type="ORF">S01H4_05256</name>
</gene>
<evidence type="ECO:0008006" key="2">
    <source>
        <dbReference type="Google" id="ProtNLM"/>
    </source>
</evidence>
<dbReference type="EMBL" id="BART01001505">
    <property type="protein sequence ID" value="GAG70099.1"/>
    <property type="molecule type" value="Genomic_DNA"/>
</dbReference>
<protein>
    <recommendedName>
        <fullName evidence="2">L-2-amino-thiazoline-4-carboxylic acid hydrolase</fullName>
    </recommendedName>
</protein>
<reference evidence="1" key="1">
    <citation type="journal article" date="2014" name="Front. Microbiol.">
        <title>High frequency of phylogenetically diverse reductive dehalogenase-homologous genes in deep subseafloor sedimentary metagenomes.</title>
        <authorList>
            <person name="Kawai M."/>
            <person name="Futagami T."/>
            <person name="Toyoda A."/>
            <person name="Takaki Y."/>
            <person name="Nishi S."/>
            <person name="Hori S."/>
            <person name="Arai W."/>
            <person name="Tsubouchi T."/>
            <person name="Morono Y."/>
            <person name="Uchiyama I."/>
            <person name="Ito T."/>
            <person name="Fujiyama A."/>
            <person name="Inagaki F."/>
            <person name="Takami H."/>
        </authorList>
    </citation>
    <scope>NUCLEOTIDE SEQUENCE</scope>
    <source>
        <strain evidence="1">Expedition CK06-06</strain>
    </source>
</reference>
<sequence length="163" mass="19545">MKDVSIEDKLFYFERNFFTLDGLFVVEIENQTDFETALKIDLMVWQKFLNIILGRIKRYLSIKSDSIKDLVEILSFRWSCEGWEYEIVKNEEKEADIEIKKCPYKAMMDRNEERHHLISQICKKICIPLYKSAIESFNPKIQLKRDKFMGLGDNICQFHFKLI</sequence>
<accession>X0ZL09</accession>
<dbReference type="AlphaFoldDB" id="X0ZL09"/>
<proteinExistence type="predicted"/>
<evidence type="ECO:0000313" key="1">
    <source>
        <dbReference type="EMBL" id="GAG70099.1"/>
    </source>
</evidence>
<comment type="caution">
    <text evidence="1">The sequence shown here is derived from an EMBL/GenBank/DDBJ whole genome shotgun (WGS) entry which is preliminary data.</text>
</comment>